<keyword evidence="4" id="KW-1185">Reference proteome</keyword>
<dbReference type="InterPro" id="IPR049362">
    <property type="entry name" value="TTI1_rpt"/>
</dbReference>
<dbReference type="Gene3D" id="1.25.10.10">
    <property type="entry name" value="Leucine-rich Repeat Variant"/>
    <property type="match status" value="1"/>
</dbReference>
<evidence type="ECO:0000313" key="3">
    <source>
        <dbReference type="EMBL" id="KAJ2689712.1"/>
    </source>
</evidence>
<dbReference type="InterPro" id="IPR016024">
    <property type="entry name" value="ARM-type_fold"/>
</dbReference>
<dbReference type="Pfam" id="PF21547">
    <property type="entry name" value="TTI1"/>
    <property type="match status" value="1"/>
</dbReference>
<name>A0A9W8GQJ6_9FUNG</name>
<dbReference type="InterPro" id="IPR052587">
    <property type="entry name" value="TELO2-interacting_protein_1"/>
</dbReference>
<feature type="domain" description="TTI1 C-terminal TPR" evidence="2">
    <location>
        <begin position="815"/>
        <end position="1013"/>
    </location>
</feature>
<sequence length="1053" mass="113607">MDIRALAASISQCLQPGLPQRRDLCRQLEQLVEATKVSKSANVEATSLLTHITLVQARVFAPGTPLSDRERELSLESLREALTPTRRLGMTEVHAIIIDHLSRILIPLFAVTKVLPEDTRQLAISCWRLLATGVATVHIPRTHPLPLTQIAMGTPPCTVSLAMYVAAYLPPDYLSLAACALLDNAELADSQQLKVTALETLCDVLHSGTGILGDRNTLRPIFPGVSSALARVALAQLPPALSSKQASSGDRKEGAGLEAGMAKLTIDASAWRKPSAAIRALAIDAMRAAILALYREPDSATAINEEGLAAGWAKRARHGIESILQENSEENDNHTPVSSEDPADEYQRRLRHMLWRLAGLRHTEYSAISLALLKLFSAVALDCQALRATPCVSVAIEACFSLGLAVPEYSDHVDRLTALCVDPVWGRVVAGLLDSALPMFDRYVARGSESQRADVLALVAGYARVLPMAEAHALVAPWWAARGLRVLLESLAISLPGTSLLISDVPSEGERAPVPFVLEAYRSPALRAALDELVRAVVLVLGPAAVCAQLVAVLTAPGDSGGLGPAALWLLTEVAPMATREGMAAVYQPAFQYCIDYFGAGGRESGMPPDVAPEGDSDRVLRSCAVLNAISAIVPTIGSGAAYYLDLLLFPLLQISSADSPLLRDQAQRALLVLAHTTGSSSVLDLLKSNVDYIIEGCSQQLRLVELHPNVFQILTSAVLLVGRDILVYLDDVVEDSLDVCEDMADDVVATGALQFLEVVTRTVAAGRSVAQIEGGEVPVGVADPDPIGRALAELDEWDVQDQMSELVDFGQTEESTTELATRPAPETDEEEEEAGSPLAIKISLVAQNFLAAEDGAQQLLALKIVQNAITALTQTRDLLPLINDVWPALVNRLDRGRDLFYVTLAACDVIEAVCRLGESWMRKRVHDDLWLYFARVLRGSSPLLVAQRASERDLVFRILRTMRTVIYHVPLDDPTAWDLTWLSMRYLEYEPLASHVLDLLRAMVPVYGDKIWLVLAKLGVGTDGSLLPADIPNLGIPADIKVPANICQAIGL</sequence>
<dbReference type="PANTHER" id="PTHR18460">
    <property type="entry name" value="TEL2 INTERACTING PROTEIN 1 TTI1 FAMILY MEMBER"/>
    <property type="match status" value="1"/>
</dbReference>
<protein>
    <recommendedName>
        <fullName evidence="2">TTI1 C-terminal TPR domain-containing protein</fullName>
    </recommendedName>
</protein>
<dbReference type="AlphaFoldDB" id="A0A9W8GQJ6"/>
<dbReference type="Pfam" id="PF24181">
    <property type="entry name" value="TPR_TTI1_C"/>
    <property type="match status" value="1"/>
</dbReference>
<gene>
    <name evidence="3" type="ORF">IWW39_001304</name>
</gene>
<dbReference type="Proteomes" id="UP001151516">
    <property type="component" value="Unassembled WGS sequence"/>
</dbReference>
<evidence type="ECO:0000259" key="2">
    <source>
        <dbReference type="Pfam" id="PF24181"/>
    </source>
</evidence>
<accession>A0A9W8GQJ6</accession>
<feature type="region of interest" description="Disordered" evidence="1">
    <location>
        <begin position="324"/>
        <end position="343"/>
    </location>
</feature>
<proteinExistence type="predicted"/>
<dbReference type="EMBL" id="JANBTX010000021">
    <property type="protein sequence ID" value="KAJ2689712.1"/>
    <property type="molecule type" value="Genomic_DNA"/>
</dbReference>
<dbReference type="SUPFAM" id="SSF48371">
    <property type="entry name" value="ARM repeat"/>
    <property type="match status" value="1"/>
</dbReference>
<dbReference type="InterPro" id="IPR057567">
    <property type="entry name" value="TPR_TTI1_C"/>
</dbReference>
<evidence type="ECO:0000313" key="4">
    <source>
        <dbReference type="Proteomes" id="UP001151516"/>
    </source>
</evidence>
<comment type="caution">
    <text evidence="3">The sequence shown here is derived from an EMBL/GenBank/DDBJ whole genome shotgun (WGS) entry which is preliminary data.</text>
</comment>
<dbReference type="InterPro" id="IPR011989">
    <property type="entry name" value="ARM-like"/>
</dbReference>
<dbReference type="GO" id="GO:0005737">
    <property type="term" value="C:cytoplasm"/>
    <property type="evidence" value="ECO:0007669"/>
    <property type="project" value="TreeGrafter"/>
</dbReference>
<evidence type="ECO:0000256" key="1">
    <source>
        <dbReference type="SAM" id="MobiDB-lite"/>
    </source>
</evidence>
<dbReference type="OrthoDB" id="49511at2759"/>
<dbReference type="PANTHER" id="PTHR18460:SF3">
    <property type="entry name" value="TELO2-INTERACTING PROTEIN 1 HOMOLOG"/>
    <property type="match status" value="1"/>
</dbReference>
<reference evidence="3" key="1">
    <citation type="submission" date="2022-07" db="EMBL/GenBank/DDBJ databases">
        <title>Phylogenomic reconstructions and comparative analyses of Kickxellomycotina fungi.</title>
        <authorList>
            <person name="Reynolds N.K."/>
            <person name="Stajich J.E."/>
            <person name="Barry K."/>
            <person name="Grigoriev I.V."/>
            <person name="Crous P."/>
            <person name="Smith M.E."/>
        </authorList>
    </citation>
    <scope>NUCLEOTIDE SEQUENCE</scope>
    <source>
        <strain evidence="3">CBS 109367</strain>
    </source>
</reference>
<feature type="region of interest" description="Disordered" evidence="1">
    <location>
        <begin position="811"/>
        <end position="834"/>
    </location>
</feature>
<organism evidence="3 4">
    <name type="scientific">Coemansia spiralis</name>
    <dbReference type="NCBI Taxonomy" id="417178"/>
    <lineage>
        <taxon>Eukaryota</taxon>
        <taxon>Fungi</taxon>
        <taxon>Fungi incertae sedis</taxon>
        <taxon>Zoopagomycota</taxon>
        <taxon>Kickxellomycotina</taxon>
        <taxon>Kickxellomycetes</taxon>
        <taxon>Kickxellales</taxon>
        <taxon>Kickxellaceae</taxon>
        <taxon>Coemansia</taxon>
    </lineage>
</organism>